<evidence type="ECO:0000256" key="4">
    <source>
        <dbReference type="ARBA" id="ARBA00023288"/>
    </source>
</evidence>
<dbReference type="PANTHER" id="PTHR12895:SF9">
    <property type="entry name" value="DYMECLIN"/>
    <property type="match status" value="1"/>
</dbReference>
<feature type="region of interest" description="Disordered" evidence="5">
    <location>
        <begin position="130"/>
        <end position="253"/>
    </location>
</feature>
<dbReference type="EMBL" id="JAOAOG010000036">
    <property type="protein sequence ID" value="KAJ6252970.1"/>
    <property type="molecule type" value="Genomic_DNA"/>
</dbReference>
<sequence length="922" mass="107688">MSELFKTCKPLEKLCSKSKIDPEDSFWEEELGNLFEIALPTISEPELWTSIRREQYVCISNNNPETHNLSNLLLFVHNKIQNLTNNFSQEKKNNTAVLKIVNLLCLTRLLSGIIFEKDTLSVSNLHKESDLFSPSQTNSYDNQFEKNKKSKSQPNTPLKKQRKNKNKLKGSNSTNTTPKITKKKKKKKKKKEKEKGKEIKKETESGTGKSNESENEDKILNENEKENENENSTENEKKGKEKKKKKKKKKNKKLEDLDELNSQMDNLILEKQTKSNLAFKKHFISKTKEFEEIDTSALFLGSLIDFLISPREISEHEDYVIVREVISVLISFIASPLFTLSQNLQEDHSIDDIPLEICLKSNLFLRFFANLNEKKSKKISAILIEYSIKNVPIPNPPSSEWSSKSGGSFLRAFKKKRGHSNSAKTTQLPLASISLFLSLLQIFSPMATEFKTDLLESEQSQNPYRLYLTNSKNSTSQGMIANLKKINFEQIIEFLQREDPINEISLFFVYHLLERNANFVEYFIQHKNLSNFVMIFLEKIYQLIYKEIDSKSDEKNVNYDGLMYLLLSILLILSQNKNFCNNAFQHSIESVSWYKKNPLVDEKIGNIIILIVSEIISIYLPTLSDTSKLNLCFGIISNLSTSFKDISFYASEEIAIIFDFLTKKLQVLGKFELDDDETDPTSSMYERDKKVRKANKKKKKKLRKAEKNKDREERKISKKIKINFDQGDYQLRETLYSEWIDIESLNPPPTTLTRPERLIKKMLVNKFDIPYKEMTHELNFYTDLLVITCEILHSGVTQNISKNIKLLYTLFPYEIQLSNYQHHPRLYKFVSNTLIIIRFFKNELKKKFPEKNFTTEIAITHLKRVVSKLKFDEKGIHLDKKQIFRYITDESEVNHYLFGYTWDLIARYSGMYWDEDIVKILK</sequence>
<protein>
    <recommendedName>
        <fullName evidence="2">Dymeclin</fullName>
    </recommendedName>
</protein>
<keyword evidence="4" id="KW-0449">Lipoprotein</keyword>
<evidence type="ECO:0000256" key="2">
    <source>
        <dbReference type="ARBA" id="ARBA00015736"/>
    </source>
</evidence>
<dbReference type="Pfam" id="PF09742">
    <property type="entry name" value="Dymeclin"/>
    <property type="match status" value="1"/>
</dbReference>
<feature type="compositionally biased region" description="Polar residues" evidence="5">
    <location>
        <begin position="132"/>
        <end position="142"/>
    </location>
</feature>
<feature type="compositionally biased region" description="Basic residues" evidence="5">
    <location>
        <begin position="159"/>
        <end position="168"/>
    </location>
</feature>
<feature type="compositionally biased region" description="Basic and acidic residues" evidence="5">
    <location>
        <begin position="216"/>
        <end position="239"/>
    </location>
</feature>
<keyword evidence="3" id="KW-0519">Myristate</keyword>
<dbReference type="PANTHER" id="PTHR12895">
    <property type="entry name" value="DYMECLIN"/>
    <property type="match status" value="1"/>
</dbReference>
<keyword evidence="7" id="KW-1185">Reference proteome</keyword>
<feature type="compositionally biased region" description="Basic residues" evidence="5">
    <location>
        <begin position="180"/>
        <end position="192"/>
    </location>
</feature>
<organism evidence="6 7">
    <name type="scientific">Anaeramoeba flamelloides</name>
    <dbReference type="NCBI Taxonomy" id="1746091"/>
    <lineage>
        <taxon>Eukaryota</taxon>
        <taxon>Metamonada</taxon>
        <taxon>Anaeramoebidae</taxon>
        <taxon>Anaeramoeba</taxon>
    </lineage>
</organism>
<feature type="compositionally biased region" description="Basic residues" evidence="5">
    <location>
        <begin position="690"/>
        <end position="704"/>
    </location>
</feature>
<feature type="region of interest" description="Disordered" evidence="5">
    <location>
        <begin position="675"/>
        <end position="712"/>
    </location>
</feature>
<evidence type="ECO:0000313" key="7">
    <source>
        <dbReference type="Proteomes" id="UP001150062"/>
    </source>
</evidence>
<dbReference type="InterPro" id="IPR019142">
    <property type="entry name" value="Dymeclin"/>
</dbReference>
<evidence type="ECO:0000256" key="5">
    <source>
        <dbReference type="SAM" id="MobiDB-lite"/>
    </source>
</evidence>
<dbReference type="Proteomes" id="UP001150062">
    <property type="component" value="Unassembled WGS sequence"/>
</dbReference>
<evidence type="ECO:0000256" key="1">
    <source>
        <dbReference type="ARBA" id="ARBA00010603"/>
    </source>
</evidence>
<name>A0ABQ8Z8C4_9EUKA</name>
<feature type="compositionally biased region" description="Basic residues" evidence="5">
    <location>
        <begin position="240"/>
        <end position="252"/>
    </location>
</feature>
<proteinExistence type="inferred from homology"/>
<reference evidence="6" key="1">
    <citation type="submission" date="2022-08" db="EMBL/GenBank/DDBJ databases">
        <title>Novel sulfate-reducing endosymbionts in the free-living metamonad Anaeramoeba.</title>
        <authorList>
            <person name="Jerlstrom-Hultqvist J."/>
            <person name="Cepicka I."/>
            <person name="Gallot-Lavallee L."/>
            <person name="Salas-Leiva D."/>
            <person name="Curtis B.A."/>
            <person name="Zahonova K."/>
            <person name="Pipaliya S."/>
            <person name="Dacks J."/>
            <person name="Roger A.J."/>
        </authorList>
    </citation>
    <scope>NUCLEOTIDE SEQUENCE</scope>
    <source>
        <strain evidence="6">Schooner1</strain>
    </source>
</reference>
<comment type="caution">
    <text evidence="6">The sequence shown here is derived from an EMBL/GenBank/DDBJ whole genome shotgun (WGS) entry which is preliminary data.</text>
</comment>
<evidence type="ECO:0000256" key="3">
    <source>
        <dbReference type="ARBA" id="ARBA00022707"/>
    </source>
</evidence>
<accession>A0ABQ8Z8C4</accession>
<evidence type="ECO:0000313" key="6">
    <source>
        <dbReference type="EMBL" id="KAJ6252970.1"/>
    </source>
</evidence>
<comment type="similarity">
    <text evidence="1">Belongs to the dymeclin family.</text>
</comment>
<feature type="compositionally biased region" description="Basic and acidic residues" evidence="5">
    <location>
        <begin position="193"/>
        <end position="204"/>
    </location>
</feature>
<gene>
    <name evidence="6" type="ORF">M0813_13674</name>
</gene>